<accession>A0A4P8XQ80</accession>
<evidence type="ECO:0000313" key="1">
    <source>
        <dbReference type="EMBL" id="QCT03980.1"/>
    </source>
</evidence>
<dbReference type="EMBL" id="CP040396">
    <property type="protein sequence ID" value="QCT03980.1"/>
    <property type="molecule type" value="Genomic_DNA"/>
</dbReference>
<reference evidence="1 2" key="1">
    <citation type="submission" date="2019-05" db="EMBL/GenBank/DDBJ databases">
        <authorList>
            <person name="Chen C."/>
        </authorList>
    </citation>
    <scope>NUCLEOTIDE SEQUENCE [LARGE SCALE GENOMIC DNA]</scope>
    <source>
        <strain evidence="1 2">HB172198</strain>
    </source>
</reference>
<keyword evidence="2" id="KW-1185">Reference proteome</keyword>
<gene>
    <name evidence="1" type="ORF">E6C60_3269</name>
</gene>
<dbReference type="KEGG" id="palo:E6C60_3269"/>
<dbReference type="Proteomes" id="UP000300879">
    <property type="component" value="Chromosome"/>
</dbReference>
<evidence type="ECO:0000313" key="2">
    <source>
        <dbReference type="Proteomes" id="UP000300879"/>
    </source>
</evidence>
<sequence>MTQPQKAIEYINHDGGPLVVKVWKDAERLTIYRISPQYVLFQKDSFRKNYIAFLDLFQLSG</sequence>
<organism evidence="1 2">
    <name type="scientific">Paenibacillus algicola</name>
    <dbReference type="NCBI Taxonomy" id="2565926"/>
    <lineage>
        <taxon>Bacteria</taxon>
        <taxon>Bacillati</taxon>
        <taxon>Bacillota</taxon>
        <taxon>Bacilli</taxon>
        <taxon>Bacillales</taxon>
        <taxon>Paenibacillaceae</taxon>
        <taxon>Paenibacillus</taxon>
    </lineage>
</organism>
<proteinExistence type="predicted"/>
<name>A0A4P8XQ80_9BACL</name>
<protein>
    <submittedName>
        <fullName evidence="1">Uncharacterized protein</fullName>
    </submittedName>
</protein>
<dbReference type="AlphaFoldDB" id="A0A4P8XQ80"/>